<sequence length="189" mass="22121">MQVKILCKILLMTSTLMLFSNEQLGNNLKPVSNVKEAIIGKKSSHQCCSKEKTKINKSHITKYPQKKEIHSRNIIKKKHKNPQTNKKQNIKIPINNIVQIRKSGKINYPHNKINTQSSKNSKKNIRYNIKVYPTHEKEKFTKLKEINKINKKIKKDFALIGPILEDQLDKITKVLYIKGYNELEYIRID</sequence>
<evidence type="ECO:0000313" key="3">
    <source>
        <dbReference type="Proteomes" id="UP000230633"/>
    </source>
</evidence>
<proteinExistence type="predicted"/>
<dbReference type="AlphaFoldDB" id="A0AAP8YSD9"/>
<reference evidence="4" key="1">
    <citation type="submission" date="2019-03" db="EMBL/GenBank/DDBJ databases">
        <title>Whole genome sequencing of Borrelia miyamotoi strains isolated at the Russian territory.</title>
        <authorList>
            <person name="Kuleshov K.V."/>
            <person name="Platonov A.E."/>
            <person name="Goptar I.A."/>
            <person name="Shipulin G.A."/>
            <person name="Markelov M.L."/>
            <person name="Koetsveld J."/>
            <person name="Kolyasnikova N.M."/>
            <person name="Sarksyan D.S."/>
            <person name="Toporkova M.G."/>
            <person name="Hovius J.W."/>
        </authorList>
    </citation>
    <scope>NUCLEOTIDE SEQUENCE [LARGE SCALE GENOMIC DNA]</scope>
    <source>
        <strain evidence="1 3">Yekat-1</strain>
        <strain evidence="4">Yekat-76</strain>
    </source>
</reference>
<dbReference type="RefSeq" id="WP_025444008.1">
    <property type="nucleotide sequence ID" value="NZ_AP024371.1"/>
</dbReference>
<organism evidence="2 4">
    <name type="scientific">Borrelia miyamotoi</name>
    <dbReference type="NCBI Taxonomy" id="47466"/>
    <lineage>
        <taxon>Bacteria</taxon>
        <taxon>Pseudomonadati</taxon>
        <taxon>Spirochaetota</taxon>
        <taxon>Spirochaetia</taxon>
        <taxon>Spirochaetales</taxon>
        <taxon>Borreliaceae</taxon>
        <taxon>Borrelia</taxon>
    </lineage>
</organism>
<evidence type="ECO:0000313" key="1">
    <source>
        <dbReference type="EMBL" id="ATQ16260.1"/>
    </source>
</evidence>
<reference evidence="2" key="2">
    <citation type="submission" date="2022-12" db="EMBL/GenBank/DDBJ databases">
        <title>Whole genome sequencing of Borrelia miyamotoi strains isolated at the Russian territory.</title>
        <authorList>
            <person name="Kuleshov K.V."/>
            <person name="Platonov A.E."/>
            <person name="Goptar I.A."/>
            <person name="Shipulin G.A."/>
            <person name="Markelov M.L."/>
            <person name="Koetsveld J."/>
            <person name="Kolyasnikova N.M."/>
            <person name="Sarksyan D.S."/>
            <person name="Toporkova M.G."/>
            <person name="Hovius J.W."/>
        </authorList>
    </citation>
    <scope>NUCLEOTIDE SEQUENCE</scope>
    <source>
        <strain evidence="2">Yekat-76</strain>
    </source>
</reference>
<gene>
    <name evidence="1" type="ORF">CNO13_03755</name>
    <name evidence="2" type="ORF">EZU67_03740</name>
</gene>
<dbReference type="EMBL" id="CP036557">
    <property type="protein sequence ID" value="QBK62251.1"/>
    <property type="molecule type" value="Genomic_DNA"/>
</dbReference>
<evidence type="ECO:0000313" key="4">
    <source>
        <dbReference type="Proteomes" id="UP000291995"/>
    </source>
</evidence>
<dbReference type="Proteomes" id="UP000230633">
    <property type="component" value="Chromosome"/>
</dbReference>
<protein>
    <submittedName>
        <fullName evidence="2">Uncharacterized protein</fullName>
    </submittedName>
</protein>
<name>A0AAP8YSD9_9SPIR</name>
<dbReference type="GeneID" id="75117817"/>
<dbReference type="EMBL" id="CP024333">
    <property type="protein sequence ID" value="ATQ16260.1"/>
    <property type="molecule type" value="Genomic_DNA"/>
</dbReference>
<keyword evidence="3" id="KW-1185">Reference proteome</keyword>
<evidence type="ECO:0000313" key="2">
    <source>
        <dbReference type="EMBL" id="QBK62251.1"/>
    </source>
</evidence>
<dbReference type="Proteomes" id="UP000291995">
    <property type="component" value="Chromosome"/>
</dbReference>
<accession>A0AAP8YSD9</accession>